<evidence type="ECO:0000259" key="7">
    <source>
        <dbReference type="PROSITE" id="PS50011"/>
    </source>
</evidence>
<protein>
    <submittedName>
        <fullName evidence="8">Bifunctional serine/threonine-protein kinase/formylglycine-generating enzyme family protein</fullName>
        <ecNumber evidence="8">2.7.11.1</ecNumber>
    </submittedName>
</protein>
<dbReference type="GO" id="GO:0000407">
    <property type="term" value="C:phagophore assembly site"/>
    <property type="evidence" value="ECO:0007669"/>
    <property type="project" value="TreeGrafter"/>
</dbReference>
<dbReference type="InterPro" id="IPR008271">
    <property type="entry name" value="Ser/Thr_kinase_AS"/>
</dbReference>
<dbReference type="InterPro" id="IPR045269">
    <property type="entry name" value="Atg1-like"/>
</dbReference>
<gene>
    <name evidence="8" type="ORF">ABNK63_11855</name>
</gene>
<dbReference type="EC" id="2.7.11.1" evidence="8"/>
<dbReference type="PROSITE" id="PS00108">
    <property type="entry name" value="PROTEIN_KINASE_ST"/>
    <property type="match status" value="1"/>
</dbReference>
<dbReference type="Gene3D" id="1.10.510.10">
    <property type="entry name" value="Transferase(Phosphotransferase) domain 1"/>
    <property type="match status" value="1"/>
</dbReference>
<keyword evidence="1 8" id="KW-0808">Transferase</keyword>
<dbReference type="InterPro" id="IPR017441">
    <property type="entry name" value="Protein_kinase_ATP_BS"/>
</dbReference>
<keyword evidence="4 5" id="KW-0067">ATP-binding</keyword>
<evidence type="ECO:0000256" key="4">
    <source>
        <dbReference type="ARBA" id="ARBA00022840"/>
    </source>
</evidence>
<reference evidence="8" key="1">
    <citation type="submission" date="2024-06" db="EMBL/GenBank/DDBJ databases">
        <authorList>
            <person name="Sun Y."/>
        </authorList>
    </citation>
    <scope>NUCLEOTIDE SEQUENCE</scope>
    <source>
        <strain evidence="8">IGA1.0</strain>
    </source>
</reference>
<dbReference type="GO" id="GO:0005829">
    <property type="term" value="C:cytosol"/>
    <property type="evidence" value="ECO:0007669"/>
    <property type="project" value="TreeGrafter"/>
</dbReference>
<dbReference type="GO" id="GO:0004674">
    <property type="term" value="F:protein serine/threonine kinase activity"/>
    <property type="evidence" value="ECO:0007669"/>
    <property type="project" value="UniProtKB-EC"/>
</dbReference>
<dbReference type="InterPro" id="IPR042095">
    <property type="entry name" value="SUMF_sf"/>
</dbReference>
<proteinExistence type="predicted"/>
<dbReference type="InterPro" id="IPR011009">
    <property type="entry name" value="Kinase-like_dom_sf"/>
</dbReference>
<dbReference type="SUPFAM" id="SSF56436">
    <property type="entry name" value="C-type lectin-like"/>
    <property type="match status" value="1"/>
</dbReference>
<dbReference type="GO" id="GO:0005776">
    <property type="term" value="C:autophagosome"/>
    <property type="evidence" value="ECO:0007669"/>
    <property type="project" value="TreeGrafter"/>
</dbReference>
<evidence type="ECO:0000256" key="3">
    <source>
        <dbReference type="ARBA" id="ARBA00022777"/>
    </source>
</evidence>
<dbReference type="PROSITE" id="PS00107">
    <property type="entry name" value="PROTEIN_KINASE_ATP"/>
    <property type="match status" value="1"/>
</dbReference>
<sequence length="1476" mass="156817">MNSIAELVSAYQADKLKLAALFDALGARGAVSEAQHHAEQEWLEQQRDAGALDPMVAKALLAKLASVQASPAGASQDDDVTQVKPATQRPAPSAPAAPPSGVGSDDATRVQPASRPPAPPPDDVTVVKPASRPVRPPAADDEATMVKPASAAPREPTEGQTVGATGTQGTRQGMTGTSSSMSSSSWNHIAEGDAPDFVTVGSLLKGRFYLEKEIGRGGMGVVFKARDERKVEARDRDPYVAVKILNDEFRRHPDSLISLQRESRRSQQLAHDNIVRVYDFDKDRTIVFMTMEYVDGSDLKQLIREKAYNGMPLAQARPLIEGMARALTRAHSAGVVHSDFKPANVMVTREGVPKVFDFGIARAGKHMGDAVGEQTVFDAGTLGALTPAYASLEMIRGEDPVPSDDVYALGCVTFELLTGKHPYDKASAEVAMKEGRKPPPVKGLTKHQYKTLCASVAFTKAQRLKSANELIEGLRDVGARERALPYLLYGVPAILVIAGGAWAWTTYQRNHHLAEVIARFTMTRADHYADEGQALQALDTLNDDDRKRTIIDQGELIQSYLLGRIDAYWNPARDRYDYAGTQKVFKLRDDLKLYSPALDIKRTEVEKQRNDLLNSLDTKLTDQIGADAIFENQPDNVVTTLTRIRAIDPNSALLKNAELELKYDTAIGKSIDAGRVDEATVELKLASSLFPDSARLKQRSAQLDEIGKALAAQRLQEQKAQALQQQREQGLQTLTALLDQPVSADDWRAKAATAYHDAASLLGDDPRLAAQTARLKDVLAAQAKERQGAGDLPGAISIAGFGIDLFPGDASLTATRQALLEQQNQLAQKAASEAQRTALAKSRVTDLLANPQATVVWLQDVRSALNTARTQIGADSPDYAAVKAQADAGLIKLARDQIAGGNLDAAERVGQAGQQIDPAEAGFARVLADVAASRSAAQQKTLQQQAQALADARTTLASLGAKPTLTPDWQRDVATAMATLGADKSPETERAVNALGAAIAAEAARLADPQHLPQARIAVDFGLKYVPKSAELIAQGAALDALQQQLQAKAAQEGADAEVKSRIESMKSAVAAGDVSKASQSLARIRTLQPDNPFLKTEGPKLLADAYLGQAEDAFQKGRYQRASDVLGQGLGTLGNNAGLRAAKARYDVVAAIMAASKQPLGSAEYAQLQKQLDSVRRNDATELGKLETSMKARGQLTARSLAEQLDKLKRAAVAAPAPQVTAPVSTPVTEAPVPTPGRPPVTTGKTGTTPVVQPAPSGGVAAAGGPDPCAKPGLAGKGKFCSDAINGGRGPLLVVVPGVNGGKAYAISRAEISINEFNQFCRSSGKCAAVSVADKDLGNAPISNISLDQARAYARWLSDLSGGFTYRLPTDAEWLHAAKGGGGWKQAEDSNCILPSAGGGDGGGAAVSPRGRSRNPWGLVNSTGNVWEWVVSGGSVMVRGGSYSSYWSDCSVDSSRADGGSPQRDVGFRILRELK</sequence>
<dbReference type="PANTHER" id="PTHR24348">
    <property type="entry name" value="SERINE/THREONINE-PROTEIN KINASE UNC-51-RELATED"/>
    <property type="match status" value="1"/>
</dbReference>
<dbReference type="InterPro" id="IPR000719">
    <property type="entry name" value="Prot_kinase_dom"/>
</dbReference>
<feature type="region of interest" description="Disordered" evidence="6">
    <location>
        <begin position="1215"/>
        <end position="1248"/>
    </location>
</feature>
<evidence type="ECO:0000256" key="1">
    <source>
        <dbReference type="ARBA" id="ARBA00022679"/>
    </source>
</evidence>
<organism evidence="8">
    <name type="scientific">Rhodanobacter sp. IGA1.0</name>
    <dbReference type="NCBI Taxonomy" id="3158582"/>
    <lineage>
        <taxon>Bacteria</taxon>
        <taxon>Pseudomonadati</taxon>
        <taxon>Pseudomonadota</taxon>
        <taxon>Gammaproteobacteria</taxon>
        <taxon>Lysobacterales</taxon>
        <taxon>Rhodanobacteraceae</taxon>
        <taxon>Rhodanobacter</taxon>
    </lineage>
</organism>
<feature type="region of interest" description="Disordered" evidence="6">
    <location>
        <begin position="70"/>
        <end position="187"/>
    </location>
</feature>
<evidence type="ECO:0000256" key="5">
    <source>
        <dbReference type="PROSITE-ProRule" id="PRU10141"/>
    </source>
</evidence>
<dbReference type="PANTHER" id="PTHR24348:SF22">
    <property type="entry name" value="NON-SPECIFIC SERINE_THREONINE PROTEIN KINASE"/>
    <property type="match status" value="1"/>
</dbReference>
<keyword evidence="2 5" id="KW-0547">Nucleotide-binding</keyword>
<feature type="binding site" evidence="5">
    <location>
        <position position="243"/>
    </location>
    <ligand>
        <name>ATP</name>
        <dbReference type="ChEBI" id="CHEBI:30616"/>
    </ligand>
</feature>
<evidence type="ECO:0000313" key="8">
    <source>
        <dbReference type="EMBL" id="XBS89089.1"/>
    </source>
</evidence>
<dbReference type="InterPro" id="IPR016187">
    <property type="entry name" value="CTDL_fold"/>
</dbReference>
<evidence type="ECO:0000256" key="6">
    <source>
        <dbReference type="SAM" id="MobiDB-lite"/>
    </source>
</evidence>
<name>A0AAU7QI60_9GAMM</name>
<dbReference type="Gene3D" id="3.90.1580.10">
    <property type="entry name" value="paralog of FGE (formylglycine-generating enzyme)"/>
    <property type="match status" value="1"/>
</dbReference>
<dbReference type="EMBL" id="CP157948">
    <property type="protein sequence ID" value="XBS89089.1"/>
    <property type="molecule type" value="Genomic_DNA"/>
</dbReference>
<dbReference type="RefSeq" id="WP_350015742.1">
    <property type="nucleotide sequence ID" value="NZ_CP157948.1"/>
</dbReference>
<dbReference type="GO" id="GO:0016020">
    <property type="term" value="C:membrane"/>
    <property type="evidence" value="ECO:0007669"/>
    <property type="project" value="TreeGrafter"/>
</dbReference>
<dbReference type="PROSITE" id="PS50011">
    <property type="entry name" value="PROTEIN_KINASE_DOM"/>
    <property type="match status" value="1"/>
</dbReference>
<dbReference type="Pfam" id="PF00069">
    <property type="entry name" value="Pkinase"/>
    <property type="match status" value="1"/>
</dbReference>
<dbReference type="Gene3D" id="3.30.200.20">
    <property type="entry name" value="Phosphorylase Kinase, domain 1"/>
    <property type="match status" value="1"/>
</dbReference>
<keyword evidence="3 8" id="KW-0418">Kinase</keyword>
<evidence type="ECO:0000256" key="2">
    <source>
        <dbReference type="ARBA" id="ARBA00022741"/>
    </source>
</evidence>
<dbReference type="InterPro" id="IPR005532">
    <property type="entry name" value="SUMF_dom"/>
</dbReference>
<feature type="compositionally biased region" description="Low complexity" evidence="6">
    <location>
        <begin position="158"/>
        <end position="185"/>
    </location>
</feature>
<feature type="domain" description="Protein kinase" evidence="7">
    <location>
        <begin position="208"/>
        <end position="487"/>
    </location>
</feature>
<feature type="compositionally biased region" description="Low complexity" evidence="6">
    <location>
        <begin position="1215"/>
        <end position="1230"/>
    </location>
</feature>
<dbReference type="CDD" id="cd14014">
    <property type="entry name" value="STKc_PknB_like"/>
    <property type="match status" value="1"/>
</dbReference>
<accession>A0AAU7QI60</accession>
<dbReference type="GO" id="GO:0005524">
    <property type="term" value="F:ATP binding"/>
    <property type="evidence" value="ECO:0007669"/>
    <property type="project" value="UniProtKB-UniRule"/>
</dbReference>
<dbReference type="Pfam" id="PF03781">
    <property type="entry name" value="FGE-sulfatase"/>
    <property type="match status" value="1"/>
</dbReference>
<dbReference type="SUPFAM" id="SSF56112">
    <property type="entry name" value="Protein kinase-like (PK-like)"/>
    <property type="match status" value="1"/>
</dbReference>